<dbReference type="GO" id="GO:0009002">
    <property type="term" value="F:serine-type D-Ala-D-Ala carboxypeptidase activity"/>
    <property type="evidence" value="ECO:0007669"/>
    <property type="project" value="UniProtKB-EC"/>
</dbReference>
<accession>A0A1A9GKA8</accession>
<keyword evidence="4" id="KW-0812">Transmembrane</keyword>
<dbReference type="Gene3D" id="3.50.80.20">
    <property type="entry name" value="D-Ala-D-Ala carboxypeptidase C, peptidase S13"/>
    <property type="match status" value="1"/>
</dbReference>
<dbReference type="Pfam" id="PF02113">
    <property type="entry name" value="Peptidase_S13"/>
    <property type="match status" value="2"/>
</dbReference>
<comment type="similarity">
    <text evidence="1">Belongs to the peptidase S13 family.</text>
</comment>
<feature type="region of interest" description="Disordered" evidence="3">
    <location>
        <begin position="59"/>
        <end position="78"/>
    </location>
</feature>
<gene>
    <name evidence="5" type="primary">dacC</name>
    <name evidence="5" type="ORF">I601_1660</name>
</gene>
<dbReference type="KEGG" id="ndk:I601_1660"/>
<evidence type="ECO:0000313" key="6">
    <source>
        <dbReference type="Proteomes" id="UP000077868"/>
    </source>
</evidence>
<evidence type="ECO:0000256" key="1">
    <source>
        <dbReference type="ARBA" id="ARBA00006096"/>
    </source>
</evidence>
<keyword evidence="2 5" id="KW-0378">Hydrolase</keyword>
<organism evidence="5 6">
    <name type="scientific">Nocardioides dokdonensis FR1436</name>
    <dbReference type="NCBI Taxonomy" id="1300347"/>
    <lineage>
        <taxon>Bacteria</taxon>
        <taxon>Bacillati</taxon>
        <taxon>Actinomycetota</taxon>
        <taxon>Actinomycetes</taxon>
        <taxon>Propionibacteriales</taxon>
        <taxon>Nocardioidaceae</taxon>
        <taxon>Nocardioides</taxon>
    </lineage>
</organism>
<feature type="transmembrane region" description="Helical" evidence="4">
    <location>
        <begin position="20"/>
        <end position="41"/>
    </location>
</feature>
<dbReference type="EMBL" id="CP015079">
    <property type="protein sequence ID" value="ANH38092.1"/>
    <property type="molecule type" value="Genomic_DNA"/>
</dbReference>
<dbReference type="Gene3D" id="3.40.710.10">
    <property type="entry name" value="DD-peptidase/beta-lactamase superfamily"/>
    <property type="match status" value="1"/>
</dbReference>
<dbReference type="EC" id="3.4.16.4" evidence="5"/>
<sequence>MVGRDPHHSSPRAPNEVGRASTWLVLLLVVALAAGAAAWRLDLVDPARERLDAWSERVLGGEDEPDPLADPAAVPPPPGLSLPALTAPGPVADPLAAGDAAELSPTAVRRALERRLGERRLGKRVAVAVAGLSGAAAYEQGGALVPASTTKLITSLAALETIEPGTTFRTSTVLRGDRLVVVGGGDPFLMRAPDRPGTTSVPARTDITTLARLSAEELLEQGVRRVRVGYDDRLFSGPAFNPRWPETYVGDVVAPITALWVDEGRPESGYGRVPDPAATAAAVFAQALADAGVRVQGSPSRAPGRGEEVAAVESAPVDDIVDRLLQVSDNEATEVLLRHVGLATGGKGSFVDGVRGVERTLTRLGVPAPERLYDGSGLSRENLVSPETLVGVLQAVVGSAADDPVRALLGGLPTAGFSGSLTLRFDDAPPAAVGAVRAKTGTLSGVSSLAGTAVSRDGVPMVFALMLDRVKAADEGYAEAALDRAAAALGACRCARAGTG</sequence>
<dbReference type="PANTHER" id="PTHR30023">
    <property type="entry name" value="D-ALANYL-D-ALANINE CARBOXYPEPTIDASE"/>
    <property type="match status" value="1"/>
</dbReference>
<name>A0A1A9GKA8_9ACTN</name>
<evidence type="ECO:0000313" key="5">
    <source>
        <dbReference type="EMBL" id="ANH38092.1"/>
    </source>
</evidence>
<keyword evidence="5" id="KW-0645">Protease</keyword>
<dbReference type="PATRIC" id="fig|1300347.3.peg.1660"/>
<evidence type="ECO:0000256" key="2">
    <source>
        <dbReference type="ARBA" id="ARBA00022801"/>
    </source>
</evidence>
<dbReference type="PANTHER" id="PTHR30023:SF0">
    <property type="entry name" value="PENICILLIN-SENSITIVE CARBOXYPEPTIDASE A"/>
    <property type="match status" value="1"/>
</dbReference>
<dbReference type="InterPro" id="IPR000667">
    <property type="entry name" value="Peptidase_S13"/>
</dbReference>
<dbReference type="AlphaFoldDB" id="A0A1A9GKA8"/>
<protein>
    <submittedName>
        <fullName evidence="5">D-alanyl-D-alanine carboxypeptidase DacC</fullName>
        <ecNumber evidence="5">3.4.16.4</ecNumber>
    </submittedName>
</protein>
<dbReference type="STRING" id="1300347.I601_1660"/>
<dbReference type="PRINTS" id="PR00922">
    <property type="entry name" value="DADACBPTASE3"/>
</dbReference>
<keyword evidence="4" id="KW-0472">Membrane</keyword>
<evidence type="ECO:0000256" key="3">
    <source>
        <dbReference type="SAM" id="MobiDB-lite"/>
    </source>
</evidence>
<dbReference type="Proteomes" id="UP000077868">
    <property type="component" value="Chromosome"/>
</dbReference>
<keyword evidence="6" id="KW-1185">Reference proteome</keyword>
<keyword evidence="4" id="KW-1133">Transmembrane helix</keyword>
<dbReference type="SUPFAM" id="SSF56601">
    <property type="entry name" value="beta-lactamase/transpeptidase-like"/>
    <property type="match status" value="1"/>
</dbReference>
<reference evidence="5 6" key="1">
    <citation type="submission" date="2016-03" db="EMBL/GenBank/DDBJ databases">
        <title>Complete genome sequence of a soil Actinobacterium, Nocardioides dokdonensis FR1436.</title>
        <authorList>
            <person name="Kwon S.-K."/>
            <person name="Kim K."/>
            <person name="Kim J.F."/>
        </authorList>
    </citation>
    <scope>NUCLEOTIDE SEQUENCE [LARGE SCALE GENOMIC DNA]</scope>
    <source>
        <strain evidence="5 6">FR1436</strain>
    </source>
</reference>
<keyword evidence="5" id="KW-0121">Carboxypeptidase</keyword>
<dbReference type="GO" id="GO:0000270">
    <property type="term" value="P:peptidoglycan metabolic process"/>
    <property type="evidence" value="ECO:0007669"/>
    <property type="project" value="TreeGrafter"/>
</dbReference>
<dbReference type="NCBIfam" id="TIGR00666">
    <property type="entry name" value="PBP4"/>
    <property type="match status" value="1"/>
</dbReference>
<dbReference type="RefSeq" id="WP_068108099.1">
    <property type="nucleotide sequence ID" value="NZ_CP015079.1"/>
</dbReference>
<proteinExistence type="inferred from homology"/>
<evidence type="ECO:0000256" key="4">
    <source>
        <dbReference type="SAM" id="Phobius"/>
    </source>
</evidence>
<dbReference type="InterPro" id="IPR012338">
    <property type="entry name" value="Beta-lactam/transpept-like"/>
</dbReference>
<dbReference type="GO" id="GO:0006508">
    <property type="term" value="P:proteolysis"/>
    <property type="evidence" value="ECO:0007669"/>
    <property type="project" value="InterPro"/>
</dbReference>